<dbReference type="Gene3D" id="6.10.140.1900">
    <property type="match status" value="1"/>
</dbReference>
<dbReference type="InterPro" id="IPR018731">
    <property type="entry name" value="Atg13_N"/>
</dbReference>
<dbReference type="OrthoDB" id="70161at2759"/>
<sequence length="795" mass="86149">MFNLDLDDTDAFREELSLWKNVDVYRHRPPPLVIETYIDAKELTANQTLVLLDEQGRRWNVDTAMSNKMDVVSGSRKAGRVNEAKPDVVLERWVVDLRPRNGDIALPQLPVAYKHAVVIFRSLYTYAGLMPTQKLLKRLTKVTVHQNTLKVCCRVKVGEVPSPRWDGLNLPLIDSESQVVGDYTFGMVDTPVGELHINVSYRKHCDFRVDDSEELLSSHFINLDERYFQPSLNSHHRTASQPQSLGRRDIGSVQSALLNAPLRQEAQQYGGHTPLYSQGAGMISSPSSAPRGPQFGGPSLSSSPADHTYMNLRSVQGVTRRPSVSFMQPFKSPSLSNSPSADAIPPSPRTSVTRISSTTAPIAARNRSAISPVIPKSTPSYDAPGPLGISPSPRPPSIGRYSSSFGARKPRPSTGQMRADDEMSSGKGSYSSSIQRPGSAVCNEQGSRPNEDDRVVDFLKLLDTKQPLKMFSHGDSSKKATTALVKFQQMKDSHNALSDSMSQSLLLQKTGSQSALGKQSSSMMQPVPASSYSPSSSPGNPMSSYTSFTPTVPSRLSAGQTAVYSSRHQAREVDGFGPNHHSPTAAGRSDDQLAATSPLDIPASSPRPFHGPPGPSSYHESREFDEPVYGPTSASGDIGVLSLSKLGDELRLASEEDLPGRNSTRDNSDAHREAREDERGVPSGGLAGGLTGSSSSSLRRVFRGSERGTTYTPPGGSQTYLNRDQGDSVGSDKPMGRRTPSYREEEDLLFAMSDMSSARRSMEHDDTASHGNRFSRAPSGGGSSGSGPTGRVNRW</sequence>
<comment type="similarity">
    <text evidence="1 4">Belongs to the ATG13 family. Fungi subfamily.</text>
</comment>
<feature type="compositionally biased region" description="Gly residues" evidence="5">
    <location>
        <begin position="682"/>
        <end position="691"/>
    </location>
</feature>
<dbReference type="EMBL" id="ML121541">
    <property type="protein sequence ID" value="RPB24411.1"/>
    <property type="molecule type" value="Genomic_DNA"/>
</dbReference>
<feature type="compositionally biased region" description="Basic and acidic residues" evidence="5">
    <location>
        <begin position="663"/>
        <end position="680"/>
    </location>
</feature>
<feature type="domain" description="Autophagy-related protein 13 N-terminal" evidence="6">
    <location>
        <begin position="2"/>
        <end position="207"/>
    </location>
</feature>
<dbReference type="InParanoid" id="A0A3N4LUT9"/>
<dbReference type="Gene3D" id="3.30.900.10">
    <property type="entry name" value="HORMA domain"/>
    <property type="match status" value="1"/>
</dbReference>
<organism evidence="7 8">
    <name type="scientific">Terfezia boudieri ATCC MYA-4762</name>
    <dbReference type="NCBI Taxonomy" id="1051890"/>
    <lineage>
        <taxon>Eukaryota</taxon>
        <taxon>Fungi</taxon>
        <taxon>Dikarya</taxon>
        <taxon>Ascomycota</taxon>
        <taxon>Pezizomycotina</taxon>
        <taxon>Pezizomycetes</taxon>
        <taxon>Pezizales</taxon>
        <taxon>Pezizaceae</taxon>
        <taxon>Terfezia</taxon>
    </lineage>
</organism>
<protein>
    <recommendedName>
        <fullName evidence="2 4">Autophagy-related protein 13</fullName>
    </recommendedName>
</protein>
<feature type="compositionally biased region" description="Gly residues" evidence="5">
    <location>
        <begin position="779"/>
        <end position="788"/>
    </location>
</feature>
<dbReference type="GO" id="GO:0000407">
    <property type="term" value="C:phagophore assembly site"/>
    <property type="evidence" value="ECO:0007669"/>
    <property type="project" value="TreeGrafter"/>
</dbReference>
<feature type="region of interest" description="Disordered" evidence="5">
    <location>
        <begin position="271"/>
        <end position="307"/>
    </location>
</feature>
<proteinExistence type="inferred from homology"/>
<dbReference type="GO" id="GO:0034727">
    <property type="term" value="P:piecemeal microautophagy of the nucleus"/>
    <property type="evidence" value="ECO:0007669"/>
    <property type="project" value="TreeGrafter"/>
</dbReference>
<feature type="compositionally biased region" description="Polar residues" evidence="5">
    <location>
        <begin position="349"/>
        <end position="360"/>
    </location>
</feature>
<dbReference type="GO" id="GO:0005829">
    <property type="term" value="C:cytosol"/>
    <property type="evidence" value="ECO:0007669"/>
    <property type="project" value="TreeGrafter"/>
</dbReference>
<evidence type="ECO:0000256" key="2">
    <source>
        <dbReference type="ARBA" id="ARBA00013801"/>
    </source>
</evidence>
<keyword evidence="3 4" id="KW-0072">Autophagy</keyword>
<feature type="region of interest" description="Disordered" evidence="5">
    <location>
        <begin position="652"/>
        <end position="795"/>
    </location>
</feature>
<dbReference type="Proteomes" id="UP000267821">
    <property type="component" value="Unassembled WGS sequence"/>
</dbReference>
<evidence type="ECO:0000256" key="4">
    <source>
        <dbReference type="RuleBase" id="RU361214"/>
    </source>
</evidence>
<feature type="compositionally biased region" description="Polar residues" evidence="5">
    <location>
        <begin position="707"/>
        <end position="722"/>
    </location>
</feature>
<dbReference type="Pfam" id="PF10033">
    <property type="entry name" value="ATG13"/>
    <property type="match status" value="1"/>
</dbReference>
<dbReference type="GO" id="GO:1990316">
    <property type="term" value="C:Atg1/ULK1 kinase complex"/>
    <property type="evidence" value="ECO:0007669"/>
    <property type="project" value="InterPro"/>
</dbReference>
<feature type="compositionally biased region" description="Polar residues" evidence="5">
    <location>
        <begin position="548"/>
        <end position="567"/>
    </location>
</feature>
<gene>
    <name evidence="7" type="ORF">L211DRAFT_161755</name>
</gene>
<feature type="compositionally biased region" description="Low complexity" evidence="5">
    <location>
        <begin position="384"/>
        <end position="404"/>
    </location>
</feature>
<name>A0A3N4LUT9_9PEZI</name>
<dbReference type="AlphaFoldDB" id="A0A3N4LUT9"/>
<feature type="region of interest" description="Disordered" evidence="5">
    <location>
        <begin position="508"/>
        <end position="640"/>
    </location>
</feature>
<accession>A0A3N4LUT9</accession>
<dbReference type="InterPro" id="IPR040182">
    <property type="entry name" value="ATG13"/>
</dbReference>
<feature type="compositionally biased region" description="Low complexity" evidence="5">
    <location>
        <begin position="526"/>
        <end position="547"/>
    </location>
</feature>
<evidence type="ECO:0000313" key="7">
    <source>
        <dbReference type="EMBL" id="RPB24411.1"/>
    </source>
</evidence>
<dbReference type="InterPro" id="IPR036570">
    <property type="entry name" value="HORMA_dom_sf"/>
</dbReference>
<dbReference type="GO" id="GO:0000423">
    <property type="term" value="P:mitophagy"/>
    <property type="evidence" value="ECO:0007669"/>
    <property type="project" value="TreeGrafter"/>
</dbReference>
<keyword evidence="8" id="KW-1185">Reference proteome</keyword>
<evidence type="ECO:0000259" key="6">
    <source>
        <dbReference type="Pfam" id="PF10033"/>
    </source>
</evidence>
<evidence type="ECO:0000313" key="8">
    <source>
        <dbReference type="Proteomes" id="UP000267821"/>
    </source>
</evidence>
<evidence type="ECO:0000256" key="1">
    <source>
        <dbReference type="ARBA" id="ARBA00005246"/>
    </source>
</evidence>
<dbReference type="GO" id="GO:0034497">
    <property type="term" value="P:protein localization to phagophore assembly site"/>
    <property type="evidence" value="ECO:0007669"/>
    <property type="project" value="TreeGrafter"/>
</dbReference>
<dbReference type="FunCoup" id="A0A3N4LUT9">
    <property type="interactions" value="29"/>
</dbReference>
<evidence type="ECO:0000256" key="5">
    <source>
        <dbReference type="SAM" id="MobiDB-lite"/>
    </source>
</evidence>
<feature type="region of interest" description="Disordered" evidence="5">
    <location>
        <begin position="327"/>
        <end position="454"/>
    </location>
</feature>
<dbReference type="PANTHER" id="PTHR13430">
    <property type="match status" value="1"/>
</dbReference>
<feature type="compositionally biased region" description="Polar residues" evidence="5">
    <location>
        <begin position="509"/>
        <end position="524"/>
    </location>
</feature>
<dbReference type="STRING" id="1051890.A0A3N4LUT9"/>
<evidence type="ECO:0000256" key="3">
    <source>
        <dbReference type="ARBA" id="ARBA00023006"/>
    </source>
</evidence>
<feature type="compositionally biased region" description="Polar residues" evidence="5">
    <location>
        <begin position="331"/>
        <end position="340"/>
    </location>
</feature>
<reference evidence="7 8" key="1">
    <citation type="journal article" date="2018" name="Nat. Ecol. Evol.">
        <title>Pezizomycetes genomes reveal the molecular basis of ectomycorrhizal truffle lifestyle.</title>
        <authorList>
            <person name="Murat C."/>
            <person name="Payen T."/>
            <person name="Noel B."/>
            <person name="Kuo A."/>
            <person name="Morin E."/>
            <person name="Chen J."/>
            <person name="Kohler A."/>
            <person name="Krizsan K."/>
            <person name="Balestrini R."/>
            <person name="Da Silva C."/>
            <person name="Montanini B."/>
            <person name="Hainaut M."/>
            <person name="Levati E."/>
            <person name="Barry K.W."/>
            <person name="Belfiori B."/>
            <person name="Cichocki N."/>
            <person name="Clum A."/>
            <person name="Dockter R.B."/>
            <person name="Fauchery L."/>
            <person name="Guy J."/>
            <person name="Iotti M."/>
            <person name="Le Tacon F."/>
            <person name="Lindquist E.A."/>
            <person name="Lipzen A."/>
            <person name="Malagnac F."/>
            <person name="Mello A."/>
            <person name="Molinier V."/>
            <person name="Miyauchi S."/>
            <person name="Poulain J."/>
            <person name="Riccioni C."/>
            <person name="Rubini A."/>
            <person name="Sitrit Y."/>
            <person name="Splivallo R."/>
            <person name="Traeger S."/>
            <person name="Wang M."/>
            <person name="Zifcakova L."/>
            <person name="Wipf D."/>
            <person name="Zambonelli A."/>
            <person name="Paolocci F."/>
            <person name="Nowrousian M."/>
            <person name="Ottonello S."/>
            <person name="Baldrian P."/>
            <person name="Spatafora J.W."/>
            <person name="Henrissat B."/>
            <person name="Nagy L.G."/>
            <person name="Aury J.M."/>
            <person name="Wincker P."/>
            <person name="Grigoriev I.V."/>
            <person name="Bonfante P."/>
            <person name="Martin F.M."/>
        </authorList>
    </citation>
    <scope>NUCLEOTIDE SEQUENCE [LARGE SCALE GENOMIC DNA]</scope>
    <source>
        <strain evidence="7 8">ATCC MYA-4762</strain>
    </source>
</reference>
<dbReference type="PANTHER" id="PTHR13430:SF4">
    <property type="entry name" value="AUTOPHAGY-RELATED PROTEIN 13"/>
    <property type="match status" value="1"/>
</dbReference>